<dbReference type="InterPro" id="IPR012572">
    <property type="entry name" value="Mad3/Bub1_II"/>
</dbReference>
<protein>
    <recommendedName>
        <fullName evidence="10">Kinase-like protein</fullName>
    </recommendedName>
</protein>
<feature type="region of interest" description="Disordered" evidence="5">
    <location>
        <begin position="286"/>
        <end position="327"/>
    </location>
</feature>
<evidence type="ECO:0000256" key="1">
    <source>
        <dbReference type="ARBA" id="ARBA00004629"/>
    </source>
</evidence>
<keyword evidence="2" id="KW-0158">Chromosome</keyword>
<dbReference type="Gene3D" id="1.25.40.430">
    <property type="match status" value="1"/>
</dbReference>
<sequence>MHKGVSDASLLESAKENIVPLPGGHFASKLAASVKQSSRSLLQFKDNLRKDREAFEDELRNTDELDDPLQVYVDYIQWTHTNYPQGNNSDSGLLNLLERCTSCFRDVAHYKNDPRYLKVWLEYTNYSDAPRDIFVYLARKDIGSQLALYYEEFANYLELNGKEADARNIYELGIENNARPIVRLERSFHRFKQRVEGAPSHEAVPAIRNALALKRGDAVATIDKDESTRKKPKLKVFQDESGPNQSILHSIFNGSSDSNELGTIKSRIKENSIQPKPWSGEIIKQKVPLERQSSSSGSSTKFHVYRDPSATAPQDEPKACQKTETASDGSVHTIINVPGKRTEKVWLNVDLLYPSINEEFCLEEILAMQRRSSRKRTVGSGANESNHTHTVVVPLRDEDDSTIKHDRPQSPTITMFSRMANNEVINMFNDAAQNLNSDDESVREDEVTTTNYEGFVTETIHNQPIPQLESIETPPTDKESNHSSPFVERPSTDEFPQVVNAVDLSLRAQLLSALSIPLLVYPGYNNFSDRTISKMQLFKEITNKHTKSISKGSQSAMIDFCGDEIYCLRLELGKGGYGYVYLIEMGRTGELKALKVESPASEWEFYILNQVYRRLIGQDKTISSLIVKPDSLYHFKDESYLIIDFHSQGTVLDIINHYKNKGLTLEEVLCILLTIELLKAVETLHNIGILHGDLKADNCMINFTESDELSETYSAETISTWSKKSITLIDFGRAIDLTLFPPNTHFVSNWKTDEQDCPQMNENKSWCYEADYYGLASIIHSMLFGNYIKIKKEKGSVKLENNLKRYWQLELWIPLFELLLNPYKDDSHKKSLLLELKACRVSFEDWLIQNSKSKNLRSVVLGLEHDLNMTNRTRVG</sequence>
<dbReference type="Pfam" id="PF08171">
    <property type="entry name" value="Mad3_BUB1_II"/>
    <property type="match status" value="1"/>
</dbReference>
<feature type="domain" description="Protein kinase" evidence="6">
    <location>
        <begin position="566"/>
        <end position="847"/>
    </location>
</feature>
<feature type="compositionally biased region" description="Polar residues" evidence="5">
    <location>
        <begin position="291"/>
        <end position="301"/>
    </location>
</feature>
<dbReference type="InterPro" id="IPR000719">
    <property type="entry name" value="Prot_kinase_dom"/>
</dbReference>
<dbReference type="GO" id="GO:0000776">
    <property type="term" value="C:kinetochore"/>
    <property type="evidence" value="ECO:0007669"/>
    <property type="project" value="UniProtKB-KW"/>
</dbReference>
<evidence type="ECO:0000256" key="4">
    <source>
        <dbReference type="ARBA" id="ARBA00023328"/>
    </source>
</evidence>
<keyword evidence="4" id="KW-0137">Centromere</keyword>
<dbReference type="Gene3D" id="6.10.20.170">
    <property type="match status" value="1"/>
</dbReference>
<dbReference type="GO" id="GO:0032991">
    <property type="term" value="C:protein-containing complex"/>
    <property type="evidence" value="ECO:0007669"/>
    <property type="project" value="UniProtKB-ARBA"/>
</dbReference>
<feature type="domain" description="BUB1 N-terminal" evidence="7">
    <location>
        <begin position="55"/>
        <end position="213"/>
    </location>
</feature>
<dbReference type="PROSITE" id="PS51489">
    <property type="entry name" value="BUB1_N"/>
    <property type="match status" value="1"/>
</dbReference>
<gene>
    <name evidence="8" type="ORF">CANTADRAFT_25089</name>
</gene>
<dbReference type="OrthoDB" id="248495at2759"/>
<evidence type="ECO:0000313" key="8">
    <source>
        <dbReference type="EMBL" id="ODV80629.1"/>
    </source>
</evidence>
<dbReference type="RefSeq" id="XP_020065751.1">
    <property type="nucleotide sequence ID" value="XM_020207321.1"/>
</dbReference>
<dbReference type="SMART" id="SM00220">
    <property type="entry name" value="S_TKc"/>
    <property type="match status" value="1"/>
</dbReference>
<dbReference type="SMART" id="SM00777">
    <property type="entry name" value="Mad3_BUB1_I"/>
    <property type="match status" value="1"/>
</dbReference>
<evidence type="ECO:0000256" key="5">
    <source>
        <dbReference type="SAM" id="MobiDB-lite"/>
    </source>
</evidence>
<dbReference type="Pfam" id="PF00069">
    <property type="entry name" value="Pkinase"/>
    <property type="match status" value="1"/>
</dbReference>
<dbReference type="InterPro" id="IPR011009">
    <property type="entry name" value="Kinase-like_dom_sf"/>
</dbReference>
<proteinExistence type="predicted"/>
<dbReference type="CDD" id="cd13981">
    <property type="entry name" value="STKc_Bub1_BubR1"/>
    <property type="match status" value="1"/>
</dbReference>
<keyword evidence="3" id="KW-0995">Kinetochore</keyword>
<evidence type="ECO:0000313" key="9">
    <source>
        <dbReference type="Proteomes" id="UP000094285"/>
    </source>
</evidence>
<dbReference type="AlphaFoldDB" id="A0A1E4SM76"/>
<dbReference type="InterPro" id="IPR008271">
    <property type="entry name" value="Ser/Thr_kinase_AS"/>
</dbReference>
<reference evidence="9" key="1">
    <citation type="submission" date="2016-05" db="EMBL/GenBank/DDBJ databases">
        <title>Comparative genomics of biotechnologically important yeasts.</title>
        <authorList>
            <consortium name="DOE Joint Genome Institute"/>
            <person name="Riley R."/>
            <person name="Haridas S."/>
            <person name="Wolfe K.H."/>
            <person name="Lopes M.R."/>
            <person name="Hittinger C.T."/>
            <person name="Goker M."/>
            <person name="Salamov A."/>
            <person name="Wisecaver J."/>
            <person name="Long T.M."/>
            <person name="Aerts A.L."/>
            <person name="Barry K."/>
            <person name="Choi C."/>
            <person name="Clum A."/>
            <person name="Coughlan A.Y."/>
            <person name="Deshpande S."/>
            <person name="Douglass A.P."/>
            <person name="Hanson S.J."/>
            <person name="Klenk H.-P."/>
            <person name="Labutti K."/>
            <person name="Lapidus A."/>
            <person name="Lindquist E."/>
            <person name="Lipzen A."/>
            <person name="Meier-Kolthoff J.P."/>
            <person name="Ohm R.A."/>
            <person name="Otillar R.P."/>
            <person name="Pangilinan J."/>
            <person name="Peng Y."/>
            <person name="Rokas A."/>
            <person name="Rosa C.A."/>
            <person name="Scheuner C."/>
            <person name="Sibirny A.A."/>
            <person name="Slot J.C."/>
            <person name="Stielow J.B."/>
            <person name="Sun H."/>
            <person name="Kurtzman C.P."/>
            <person name="Blackwell M."/>
            <person name="Grigoriev I.V."/>
            <person name="Jeffries T.W."/>
        </authorList>
    </citation>
    <scope>NUCLEOTIDE SEQUENCE [LARGE SCALE GENOMIC DNA]</scope>
    <source>
        <strain evidence="9">NRRL Y-17324</strain>
    </source>
</reference>
<comment type="subcellular location">
    <subcellularLocation>
        <location evidence="1">Chromosome</location>
        <location evidence="1">Centromere</location>
        <location evidence="1">Kinetochore</location>
    </subcellularLocation>
</comment>
<evidence type="ECO:0008006" key="10">
    <source>
        <dbReference type="Google" id="ProtNLM"/>
    </source>
</evidence>
<evidence type="ECO:0000259" key="6">
    <source>
        <dbReference type="PROSITE" id="PS50011"/>
    </source>
</evidence>
<dbReference type="FunFam" id="1.25.40.430:FF:000003">
    <property type="entry name" value="Checkpoint serine/threonine-protein kinase BUB1"/>
    <property type="match status" value="1"/>
</dbReference>
<dbReference type="Proteomes" id="UP000094285">
    <property type="component" value="Unassembled WGS sequence"/>
</dbReference>
<dbReference type="GeneID" id="30981458"/>
<dbReference type="PROSITE" id="PS00108">
    <property type="entry name" value="PROTEIN_KINASE_ST"/>
    <property type="match status" value="1"/>
</dbReference>
<accession>A0A1E4SM76</accession>
<dbReference type="STRING" id="984487.A0A1E4SM76"/>
<dbReference type="PANTHER" id="PTHR14030">
    <property type="entry name" value="MITOTIC CHECKPOINT SERINE/THREONINE-PROTEIN KINASE BUB1"/>
    <property type="match status" value="1"/>
</dbReference>
<dbReference type="SUPFAM" id="SSF56112">
    <property type="entry name" value="Protein kinase-like (PK-like)"/>
    <property type="match status" value="1"/>
</dbReference>
<organism evidence="8 9">
    <name type="scientific">Suhomyces tanzawaensis NRRL Y-17324</name>
    <dbReference type="NCBI Taxonomy" id="984487"/>
    <lineage>
        <taxon>Eukaryota</taxon>
        <taxon>Fungi</taxon>
        <taxon>Dikarya</taxon>
        <taxon>Ascomycota</taxon>
        <taxon>Saccharomycotina</taxon>
        <taxon>Pichiomycetes</taxon>
        <taxon>Debaryomycetaceae</taxon>
        <taxon>Suhomyces</taxon>
    </lineage>
</organism>
<dbReference type="GO" id="GO:0007094">
    <property type="term" value="P:mitotic spindle assembly checkpoint signaling"/>
    <property type="evidence" value="ECO:0007669"/>
    <property type="project" value="InterPro"/>
</dbReference>
<dbReference type="GO" id="GO:0005524">
    <property type="term" value="F:ATP binding"/>
    <property type="evidence" value="ECO:0007669"/>
    <property type="project" value="InterPro"/>
</dbReference>
<dbReference type="GO" id="GO:0004672">
    <property type="term" value="F:protein kinase activity"/>
    <property type="evidence" value="ECO:0007669"/>
    <property type="project" value="InterPro"/>
</dbReference>
<dbReference type="GO" id="GO:0051754">
    <property type="term" value="P:meiotic sister chromatid cohesion, centromeric"/>
    <property type="evidence" value="ECO:0007669"/>
    <property type="project" value="TreeGrafter"/>
</dbReference>
<dbReference type="Gene3D" id="1.10.510.10">
    <property type="entry name" value="Transferase(Phosphotransferase) domain 1"/>
    <property type="match status" value="1"/>
</dbReference>
<evidence type="ECO:0000256" key="3">
    <source>
        <dbReference type="ARBA" id="ARBA00022838"/>
    </source>
</evidence>
<feature type="region of interest" description="Disordered" evidence="5">
    <location>
        <begin position="465"/>
        <end position="491"/>
    </location>
</feature>
<dbReference type="Pfam" id="PF08311">
    <property type="entry name" value="Mad3_BUB1_I"/>
    <property type="match status" value="1"/>
</dbReference>
<name>A0A1E4SM76_9ASCO</name>
<dbReference type="InterPro" id="IPR015661">
    <property type="entry name" value="Bub1/Mad3"/>
</dbReference>
<dbReference type="PANTHER" id="PTHR14030:SF4">
    <property type="entry name" value="BUB1 KINASE, ISOFORM A-RELATED"/>
    <property type="match status" value="1"/>
</dbReference>
<evidence type="ECO:0000259" key="7">
    <source>
        <dbReference type="PROSITE" id="PS51489"/>
    </source>
</evidence>
<evidence type="ECO:0000256" key="2">
    <source>
        <dbReference type="ARBA" id="ARBA00022454"/>
    </source>
</evidence>
<dbReference type="GO" id="GO:0005634">
    <property type="term" value="C:nucleus"/>
    <property type="evidence" value="ECO:0007669"/>
    <property type="project" value="TreeGrafter"/>
</dbReference>
<dbReference type="InterPro" id="IPR013212">
    <property type="entry name" value="Mad3/Bub1_I"/>
</dbReference>
<dbReference type="EMBL" id="KV453910">
    <property type="protein sequence ID" value="ODV80629.1"/>
    <property type="molecule type" value="Genomic_DNA"/>
</dbReference>
<dbReference type="PROSITE" id="PS50011">
    <property type="entry name" value="PROTEIN_KINASE_DOM"/>
    <property type="match status" value="1"/>
</dbReference>
<keyword evidence="9" id="KW-1185">Reference proteome</keyword>